<dbReference type="InterPro" id="IPR008808">
    <property type="entry name" value="Powdery_mildew-R_dom"/>
</dbReference>
<dbReference type="Pfam" id="PF05659">
    <property type="entry name" value="RPW8"/>
    <property type="match status" value="1"/>
</dbReference>
<reference evidence="2" key="1">
    <citation type="journal article" date="2021" name="Front. Plant Sci.">
        <title>Chromosome-Scale Genome Assembly for Chinese Sour Jujube and Insights Into Its Genome Evolution and Domestication Signature.</title>
        <authorList>
            <person name="Shen L.-Y."/>
            <person name="Luo H."/>
            <person name="Wang X.-L."/>
            <person name="Wang X.-M."/>
            <person name="Qiu X.-J."/>
            <person name="Liu H."/>
            <person name="Zhou S.-S."/>
            <person name="Jia K.-H."/>
            <person name="Nie S."/>
            <person name="Bao Y.-T."/>
            <person name="Zhang R.-G."/>
            <person name="Yun Q.-Z."/>
            <person name="Chai Y.-H."/>
            <person name="Lu J.-Y."/>
            <person name="Li Y."/>
            <person name="Zhao S.-W."/>
            <person name="Mao J.-F."/>
            <person name="Jia S.-G."/>
            <person name="Mao Y.-M."/>
        </authorList>
    </citation>
    <scope>NUCLEOTIDE SEQUENCE</scope>
    <source>
        <strain evidence="2">AT0</strain>
        <tissue evidence="2">Leaf</tissue>
    </source>
</reference>
<proteinExistence type="predicted"/>
<gene>
    <name evidence="2" type="ORF">FEM48_Zijuj08G0111200</name>
</gene>
<protein>
    <recommendedName>
        <fullName evidence="1">RPW8 domain-containing protein</fullName>
    </recommendedName>
</protein>
<feature type="domain" description="RPW8" evidence="1">
    <location>
        <begin position="1"/>
        <end position="59"/>
    </location>
</feature>
<name>A0A978UYR1_ZIZJJ</name>
<dbReference type="Proteomes" id="UP000813462">
    <property type="component" value="Unassembled WGS sequence"/>
</dbReference>
<evidence type="ECO:0000259" key="1">
    <source>
        <dbReference type="Pfam" id="PF05659"/>
    </source>
</evidence>
<organism evidence="2 3">
    <name type="scientific">Ziziphus jujuba var. spinosa</name>
    <dbReference type="NCBI Taxonomy" id="714518"/>
    <lineage>
        <taxon>Eukaryota</taxon>
        <taxon>Viridiplantae</taxon>
        <taxon>Streptophyta</taxon>
        <taxon>Embryophyta</taxon>
        <taxon>Tracheophyta</taxon>
        <taxon>Spermatophyta</taxon>
        <taxon>Magnoliopsida</taxon>
        <taxon>eudicotyledons</taxon>
        <taxon>Gunneridae</taxon>
        <taxon>Pentapetalae</taxon>
        <taxon>rosids</taxon>
        <taxon>fabids</taxon>
        <taxon>Rosales</taxon>
        <taxon>Rhamnaceae</taxon>
        <taxon>Paliureae</taxon>
        <taxon>Ziziphus</taxon>
    </lineage>
</organism>
<evidence type="ECO:0000313" key="2">
    <source>
        <dbReference type="EMBL" id="KAH7520127.1"/>
    </source>
</evidence>
<comment type="caution">
    <text evidence="2">The sequence shown here is derived from an EMBL/GenBank/DDBJ whole genome shotgun (WGS) entry which is preliminary data.</text>
</comment>
<accession>A0A978UYR1</accession>
<dbReference type="AlphaFoldDB" id="A0A978UYR1"/>
<evidence type="ECO:0000313" key="3">
    <source>
        <dbReference type="Proteomes" id="UP000813462"/>
    </source>
</evidence>
<sequence length="209" mass="24358">MFKHILKKLKATLKSLKLLITEIEKYNNELDLPGGETTDFKLEMEKGAELVRKCSKVNRLIEILQAQGVRDVKENLTLTWEIRSNMNILIGILVSDVTWFAIKKAKEKGPQVIDCKMKISHQFGSTCISIRNLPEHIGELRNLKKPNMTRCLKLQDLPQSVMELQQLEVLICDEERKQLWEPFLHCLNNIEIRVTKEDINLYWLPQFTS</sequence>
<dbReference type="EMBL" id="JAEACU010000008">
    <property type="protein sequence ID" value="KAH7520127.1"/>
    <property type="molecule type" value="Genomic_DNA"/>
</dbReference>